<comment type="caution">
    <text evidence="1">The sequence shown here is derived from an EMBL/GenBank/DDBJ whole genome shotgun (WGS) entry which is preliminary data.</text>
</comment>
<gene>
    <name evidence="1" type="ORF">Rhe02_93980</name>
</gene>
<dbReference type="EMBL" id="BONY01000128">
    <property type="protein sequence ID" value="GIH11331.1"/>
    <property type="molecule type" value="Genomic_DNA"/>
</dbReference>
<keyword evidence="2" id="KW-1185">Reference proteome</keyword>
<dbReference type="RefSeq" id="WP_203915048.1">
    <property type="nucleotide sequence ID" value="NZ_BONY01000128.1"/>
</dbReference>
<dbReference type="AlphaFoldDB" id="A0A8J3QLP1"/>
<name>A0A8J3QLP1_9ACTN</name>
<dbReference type="InterPro" id="IPR021373">
    <property type="entry name" value="DUF2993"/>
</dbReference>
<sequence>MRRLLAWLGVIVIVLGIILGVLDRVGVHYAEQQVAKNVSTELASRNITSAPPEVTITGFPFLTQVAAGNYDEIQLNLRDLKGGTLPLPLLQVHAYDVRATVEGLRNGTEKAVATLVNGTGTLSYADLVEVSGLEGVTLIGDGSVLRVTGNAGVAGQLKGAAKVTVVDGKVRIQVTELTASNLAPIAQQLVNTYKDRLARTFEIPPLPFNMKLQSVNPAPSGLEISVTAKEVELG</sequence>
<proteinExistence type="predicted"/>
<evidence type="ECO:0008006" key="3">
    <source>
        <dbReference type="Google" id="ProtNLM"/>
    </source>
</evidence>
<dbReference type="Pfam" id="PF11209">
    <property type="entry name" value="LmeA"/>
    <property type="match status" value="1"/>
</dbReference>
<evidence type="ECO:0000313" key="1">
    <source>
        <dbReference type="EMBL" id="GIH11331.1"/>
    </source>
</evidence>
<accession>A0A8J3QLP1</accession>
<evidence type="ECO:0000313" key="2">
    <source>
        <dbReference type="Proteomes" id="UP000612899"/>
    </source>
</evidence>
<dbReference type="Proteomes" id="UP000612899">
    <property type="component" value="Unassembled WGS sequence"/>
</dbReference>
<reference evidence="1" key="1">
    <citation type="submission" date="2021-01" db="EMBL/GenBank/DDBJ databases">
        <title>Whole genome shotgun sequence of Rhizocola hellebori NBRC 109834.</title>
        <authorList>
            <person name="Komaki H."/>
            <person name="Tamura T."/>
        </authorList>
    </citation>
    <scope>NUCLEOTIDE SEQUENCE</scope>
    <source>
        <strain evidence="1">NBRC 109834</strain>
    </source>
</reference>
<protein>
    <recommendedName>
        <fullName evidence="3">DUF2993 domain-containing protein</fullName>
    </recommendedName>
</protein>
<organism evidence="1 2">
    <name type="scientific">Rhizocola hellebori</name>
    <dbReference type="NCBI Taxonomy" id="1392758"/>
    <lineage>
        <taxon>Bacteria</taxon>
        <taxon>Bacillati</taxon>
        <taxon>Actinomycetota</taxon>
        <taxon>Actinomycetes</taxon>
        <taxon>Micromonosporales</taxon>
        <taxon>Micromonosporaceae</taxon>
        <taxon>Rhizocola</taxon>
    </lineage>
</organism>